<feature type="region of interest" description="Disordered" evidence="2">
    <location>
        <begin position="1"/>
        <end position="28"/>
    </location>
</feature>
<dbReference type="PANTHER" id="PTHR10824:SF4">
    <property type="entry name" value="ACYL-COENZYME A THIOESTERASE 1-LIKE"/>
    <property type="match status" value="1"/>
</dbReference>
<reference evidence="4 5" key="1">
    <citation type="journal article" date="2014" name="PLoS Genet.">
        <title>Phylogenetically driven sequencing of extremely halophilic archaea reveals strategies for static and dynamic osmo-response.</title>
        <authorList>
            <person name="Becker E.A."/>
            <person name="Seitzer P.M."/>
            <person name="Tritt A."/>
            <person name="Larsen D."/>
            <person name="Krusor M."/>
            <person name="Yao A.I."/>
            <person name="Wu D."/>
            <person name="Madern D."/>
            <person name="Eisen J.A."/>
            <person name="Darling A.E."/>
            <person name="Facciotti M.T."/>
        </authorList>
    </citation>
    <scope>NUCLEOTIDE SEQUENCE [LARGE SCALE GENOMIC DNA]</scope>
    <source>
        <strain evidence="4 5">JCM 12890</strain>
    </source>
</reference>
<dbReference type="eggNOG" id="arCOG01658">
    <property type="taxonomic scope" value="Archaea"/>
</dbReference>
<feature type="active site" description="Charge relay system" evidence="1">
    <location>
        <position position="357"/>
    </location>
</feature>
<proteinExistence type="predicted"/>
<sequence length="437" mass="46561">MTEETDPDDSASLGTGRKDTNEITRAEFGFEHPTTVSVDDSIGLTITGIAVDTVDVRVVLAGQSDRDWESNATYDTPDGRLDLESATSTNGGTTGGITDLIQRATPAEGSGPYEPGRDGDELTVHVEYDGQTLGSTTIERTFGSREITSEAVTSESIVGRIYEPPGGEPAPAVVVLHGSDGTPADGIAQLLASHGFVALAMQYFDWQGRRDSLPAELVEVPLETVENAVEWVRERNSVRGPDVGLMGSSKGGELALLVGSRLESVGPVVSVNGSGVVWAGISRREFPPGPSWTTDGEPVSYVPYTDDRSVWDVQPPMEMEPGYSQSFEDADEGTIAEATIAVESIGGPVLLVSGGADGMWDSVRLHEVAATRLDQHDCEYEHLVYPDAGHAITAPYLPTANRERTGQFVMGGSAAGYAEADSDHWQRVVETFETLRA</sequence>
<evidence type="ECO:0000259" key="3">
    <source>
        <dbReference type="Pfam" id="PF08840"/>
    </source>
</evidence>
<feature type="active site" description="Charge relay system" evidence="1">
    <location>
        <position position="249"/>
    </location>
</feature>
<dbReference type="GO" id="GO:0006637">
    <property type="term" value="P:acyl-CoA metabolic process"/>
    <property type="evidence" value="ECO:0007669"/>
    <property type="project" value="InterPro"/>
</dbReference>
<dbReference type="AlphaFoldDB" id="M0A454"/>
<dbReference type="Proteomes" id="UP000011511">
    <property type="component" value="Unassembled WGS sequence"/>
</dbReference>
<dbReference type="InterPro" id="IPR016662">
    <property type="entry name" value="Acyl-CoA_thioEstase_long-chain"/>
</dbReference>
<dbReference type="Pfam" id="PF08840">
    <property type="entry name" value="BAAT_C"/>
    <property type="match status" value="1"/>
</dbReference>
<evidence type="ECO:0000313" key="4">
    <source>
        <dbReference type="EMBL" id="ELY92128.1"/>
    </source>
</evidence>
<dbReference type="EMBL" id="AOIK01000001">
    <property type="protein sequence ID" value="ELY92128.1"/>
    <property type="molecule type" value="Genomic_DNA"/>
</dbReference>
<dbReference type="InterPro" id="IPR014940">
    <property type="entry name" value="BAAT_C"/>
</dbReference>
<evidence type="ECO:0000256" key="2">
    <source>
        <dbReference type="SAM" id="MobiDB-lite"/>
    </source>
</evidence>
<organism evidence="4 5">
    <name type="scientific">Natrinema altunense (strain JCM 12890 / CGMCC 1.3731 / AJ2)</name>
    <dbReference type="NCBI Taxonomy" id="1227494"/>
    <lineage>
        <taxon>Archaea</taxon>
        <taxon>Methanobacteriati</taxon>
        <taxon>Methanobacteriota</taxon>
        <taxon>Stenosarchaea group</taxon>
        <taxon>Halobacteria</taxon>
        <taxon>Halobacteriales</taxon>
        <taxon>Natrialbaceae</taxon>
        <taxon>Natrinema</taxon>
    </lineage>
</organism>
<feature type="active site" description="Charge relay system" evidence="1">
    <location>
        <position position="390"/>
    </location>
</feature>
<dbReference type="SUPFAM" id="SSF53474">
    <property type="entry name" value="alpha/beta-Hydrolases"/>
    <property type="match status" value="1"/>
</dbReference>
<evidence type="ECO:0000313" key="5">
    <source>
        <dbReference type="Proteomes" id="UP000011511"/>
    </source>
</evidence>
<accession>M0A454</accession>
<evidence type="ECO:0000256" key="1">
    <source>
        <dbReference type="PIRSR" id="PIRSR016521-1"/>
    </source>
</evidence>
<dbReference type="PATRIC" id="fig|1227494.3.peg.22"/>
<name>M0A454_NATA2</name>
<dbReference type="InterPro" id="IPR029058">
    <property type="entry name" value="AB_hydrolase_fold"/>
</dbReference>
<gene>
    <name evidence="4" type="ORF">C485_00105</name>
</gene>
<keyword evidence="5" id="KW-1185">Reference proteome</keyword>
<dbReference type="PIRSF" id="PIRSF016521">
    <property type="entry name" value="Acyl-CoA_hydro"/>
    <property type="match status" value="1"/>
</dbReference>
<dbReference type="PANTHER" id="PTHR10824">
    <property type="entry name" value="ACYL-COENZYME A THIOESTERASE-RELATED"/>
    <property type="match status" value="1"/>
</dbReference>
<keyword evidence="4" id="KW-0378">Hydrolase</keyword>
<dbReference type="Gene3D" id="3.40.50.1820">
    <property type="entry name" value="alpha/beta hydrolase"/>
    <property type="match status" value="1"/>
</dbReference>
<dbReference type="RefSeq" id="WP_007107430.1">
    <property type="nucleotide sequence ID" value="NZ_AOIK01000001.1"/>
</dbReference>
<protein>
    <submittedName>
        <fullName evidence="4">Dienelactone hydrolase-like enzyme</fullName>
    </submittedName>
</protein>
<comment type="caution">
    <text evidence="4">The sequence shown here is derived from an EMBL/GenBank/DDBJ whole genome shotgun (WGS) entry which is preliminary data.</text>
</comment>
<feature type="domain" description="BAAT/Acyl-CoA thioester hydrolase C-terminal" evidence="3">
    <location>
        <begin position="220"/>
        <end position="433"/>
    </location>
</feature>
<dbReference type="GO" id="GO:0006631">
    <property type="term" value="P:fatty acid metabolic process"/>
    <property type="evidence" value="ECO:0007669"/>
    <property type="project" value="TreeGrafter"/>
</dbReference>
<dbReference type="GO" id="GO:0047617">
    <property type="term" value="F:fatty acyl-CoA hydrolase activity"/>
    <property type="evidence" value="ECO:0007669"/>
    <property type="project" value="TreeGrafter"/>
</dbReference>
<feature type="region of interest" description="Disordered" evidence="2">
    <location>
        <begin position="68"/>
        <end position="98"/>
    </location>
</feature>
<feature type="compositionally biased region" description="Basic and acidic residues" evidence="2">
    <location>
        <begin position="16"/>
        <end position="28"/>
    </location>
</feature>